<dbReference type="InterPro" id="IPR005829">
    <property type="entry name" value="Sugar_transporter_CS"/>
</dbReference>
<keyword evidence="4 7" id="KW-0812">Transmembrane</keyword>
<feature type="transmembrane region" description="Helical" evidence="7">
    <location>
        <begin position="21"/>
        <end position="44"/>
    </location>
</feature>
<keyword evidence="6 7" id="KW-0472">Membrane</keyword>
<dbReference type="PROSITE" id="PS00216">
    <property type="entry name" value="SUGAR_TRANSPORT_1"/>
    <property type="match status" value="1"/>
</dbReference>
<feature type="transmembrane region" description="Helical" evidence="7">
    <location>
        <begin position="174"/>
        <end position="197"/>
    </location>
</feature>
<dbReference type="InterPro" id="IPR011701">
    <property type="entry name" value="MFS"/>
</dbReference>
<dbReference type="SUPFAM" id="SSF103473">
    <property type="entry name" value="MFS general substrate transporter"/>
    <property type="match status" value="1"/>
</dbReference>
<feature type="transmembrane region" description="Helical" evidence="7">
    <location>
        <begin position="366"/>
        <end position="388"/>
    </location>
</feature>
<feature type="transmembrane region" description="Helical" evidence="7">
    <location>
        <begin position="56"/>
        <end position="77"/>
    </location>
</feature>
<feature type="transmembrane region" description="Helical" evidence="7">
    <location>
        <begin position="342"/>
        <end position="360"/>
    </location>
</feature>
<feature type="transmembrane region" description="Helical" evidence="7">
    <location>
        <begin position="147"/>
        <end position="168"/>
    </location>
</feature>
<gene>
    <name evidence="9" type="ORF">HGA13_27525</name>
</gene>
<evidence type="ECO:0000256" key="4">
    <source>
        <dbReference type="ARBA" id="ARBA00022692"/>
    </source>
</evidence>
<feature type="transmembrane region" description="Helical" evidence="7">
    <location>
        <begin position="89"/>
        <end position="108"/>
    </location>
</feature>
<keyword evidence="3" id="KW-1003">Cell membrane</keyword>
<keyword evidence="10" id="KW-1185">Reference proteome</keyword>
<dbReference type="GO" id="GO:0005886">
    <property type="term" value="C:plasma membrane"/>
    <property type="evidence" value="ECO:0007669"/>
    <property type="project" value="UniProtKB-SubCell"/>
</dbReference>
<comment type="caution">
    <text evidence="9">The sequence shown here is derived from an EMBL/GenBank/DDBJ whole genome shotgun (WGS) entry which is preliminary data.</text>
</comment>
<evidence type="ECO:0000256" key="2">
    <source>
        <dbReference type="ARBA" id="ARBA00022448"/>
    </source>
</evidence>
<dbReference type="AlphaFoldDB" id="A0A846XQL4"/>
<feature type="transmembrane region" description="Helical" evidence="7">
    <location>
        <begin position="317"/>
        <end position="335"/>
    </location>
</feature>
<evidence type="ECO:0000256" key="6">
    <source>
        <dbReference type="ARBA" id="ARBA00023136"/>
    </source>
</evidence>
<reference evidence="9 10" key="1">
    <citation type="submission" date="2020-04" db="EMBL/GenBank/DDBJ databases">
        <title>MicrobeNet Type strains.</title>
        <authorList>
            <person name="Nicholson A.C."/>
        </authorList>
    </citation>
    <scope>NUCLEOTIDE SEQUENCE [LARGE SCALE GENOMIC DNA]</scope>
    <source>
        <strain evidence="9 10">DSM 45078</strain>
    </source>
</reference>
<dbReference type="InterPro" id="IPR036259">
    <property type="entry name" value="MFS_trans_sf"/>
</dbReference>
<dbReference type="Gene3D" id="1.20.1250.20">
    <property type="entry name" value="MFS general substrate transporter like domains"/>
    <property type="match status" value="1"/>
</dbReference>
<proteinExistence type="predicted"/>
<dbReference type="PANTHER" id="PTHR42718:SF47">
    <property type="entry name" value="METHYL VIOLOGEN RESISTANCE PROTEIN SMVA"/>
    <property type="match status" value="1"/>
</dbReference>
<name>A0A846XQL4_9NOCA</name>
<dbReference type="InterPro" id="IPR020846">
    <property type="entry name" value="MFS_dom"/>
</dbReference>
<feature type="transmembrane region" description="Helical" evidence="7">
    <location>
        <begin position="114"/>
        <end position="135"/>
    </location>
</feature>
<dbReference type="PANTHER" id="PTHR42718">
    <property type="entry name" value="MAJOR FACILITATOR SUPERFAMILY MULTIDRUG TRANSPORTER MFSC"/>
    <property type="match status" value="1"/>
</dbReference>
<feature type="transmembrane region" description="Helical" evidence="7">
    <location>
        <begin position="276"/>
        <end position="297"/>
    </location>
</feature>
<feature type="transmembrane region" description="Helical" evidence="7">
    <location>
        <begin position="238"/>
        <end position="255"/>
    </location>
</feature>
<keyword evidence="5 7" id="KW-1133">Transmembrane helix</keyword>
<feature type="transmembrane region" description="Helical" evidence="7">
    <location>
        <begin position="479"/>
        <end position="498"/>
    </location>
</feature>
<dbReference type="Proteomes" id="UP000565715">
    <property type="component" value="Unassembled WGS sequence"/>
</dbReference>
<feature type="transmembrane region" description="Helical" evidence="7">
    <location>
        <begin position="209"/>
        <end position="226"/>
    </location>
</feature>
<dbReference type="EMBL" id="JAAXOO010000007">
    <property type="protein sequence ID" value="NKY36793.1"/>
    <property type="molecule type" value="Genomic_DNA"/>
</dbReference>
<evidence type="ECO:0000256" key="3">
    <source>
        <dbReference type="ARBA" id="ARBA00022475"/>
    </source>
</evidence>
<evidence type="ECO:0000313" key="10">
    <source>
        <dbReference type="Proteomes" id="UP000565715"/>
    </source>
</evidence>
<evidence type="ECO:0000313" key="9">
    <source>
        <dbReference type="EMBL" id="NKY36793.1"/>
    </source>
</evidence>
<dbReference type="Pfam" id="PF07690">
    <property type="entry name" value="MFS_1"/>
    <property type="match status" value="1"/>
</dbReference>
<evidence type="ECO:0000256" key="5">
    <source>
        <dbReference type="ARBA" id="ARBA00022989"/>
    </source>
</evidence>
<feature type="transmembrane region" description="Helical" evidence="7">
    <location>
        <begin position="409"/>
        <end position="429"/>
    </location>
</feature>
<dbReference type="Gene3D" id="1.20.1720.10">
    <property type="entry name" value="Multidrug resistance protein D"/>
    <property type="match status" value="1"/>
</dbReference>
<organism evidence="9 10">
    <name type="scientific">Nocardia speluncae</name>
    <dbReference type="NCBI Taxonomy" id="419477"/>
    <lineage>
        <taxon>Bacteria</taxon>
        <taxon>Bacillati</taxon>
        <taxon>Actinomycetota</taxon>
        <taxon>Actinomycetes</taxon>
        <taxon>Mycobacteriales</taxon>
        <taxon>Nocardiaceae</taxon>
        <taxon>Nocardia</taxon>
    </lineage>
</organism>
<dbReference type="PROSITE" id="PS50850">
    <property type="entry name" value="MFS"/>
    <property type="match status" value="1"/>
</dbReference>
<accession>A0A846XQL4</accession>
<dbReference type="GO" id="GO:0022857">
    <property type="term" value="F:transmembrane transporter activity"/>
    <property type="evidence" value="ECO:0007669"/>
    <property type="project" value="InterPro"/>
</dbReference>
<evidence type="ECO:0000256" key="1">
    <source>
        <dbReference type="ARBA" id="ARBA00004651"/>
    </source>
</evidence>
<dbReference type="CDD" id="cd17321">
    <property type="entry name" value="MFS_MMR_MDR_like"/>
    <property type="match status" value="1"/>
</dbReference>
<evidence type="ECO:0000256" key="7">
    <source>
        <dbReference type="SAM" id="Phobius"/>
    </source>
</evidence>
<evidence type="ECO:0000259" key="8">
    <source>
        <dbReference type="PROSITE" id="PS50850"/>
    </source>
</evidence>
<keyword evidence="2" id="KW-0813">Transport</keyword>
<sequence length="512" mass="52918">MVKVVDVTDLETPLRAGRREWAALGVLVLVVTLLAVDATVLYLAVPALTADIGPSATQLLWIGDIYSFVLAGLLITMGNLADRIGRKRLLLIGSAAFGIASVISAFAPNPETLIAARVLLGVAGATLMPSTLSIVRAMFADPKQRTTAIAFWSMGATAGAALGPLVGGVLLENFWWGSVFLINLPIMALVLIAGPILIPESRGGATTPIDLLSSLLSIVAIVPLVYSVKHWVGSGWDWTIPVCALLGLAAGWAFLRRQRRLTDPLLDITLFRLPAFSGAVAANGLAIFAFVGLLFFFSQYLQLVREYGPLQAGLAELPTTLAAMVVIAFVGWLAARLGAGRAIGLGLAVGAVGLVGIGLTTSQTTYWGLGIALVVIGLGTSVAMTLSTDAVVSAVPKERAGAASAIAETAYELGVALGIAVLGSVHLAMYRSHLDLPAGTNGADAAAAEQSLAVTVDTVTDATVVEHARSAFADAVQTTSFLAAGLLVVSAVVAWRVIPSPRGALEKAHDAH</sequence>
<comment type="subcellular location">
    <subcellularLocation>
        <location evidence="1">Cell membrane</location>
        <topology evidence="1">Multi-pass membrane protein</topology>
    </subcellularLocation>
</comment>
<feature type="domain" description="Major facilitator superfamily (MFS) profile" evidence="8">
    <location>
        <begin position="23"/>
        <end position="502"/>
    </location>
</feature>
<protein>
    <submittedName>
        <fullName evidence="9">MFS transporter</fullName>
    </submittedName>
</protein>